<dbReference type="SUPFAM" id="SSF52518">
    <property type="entry name" value="Thiamin diphosphate-binding fold (THDP-binding)"/>
    <property type="match status" value="2"/>
</dbReference>
<dbReference type="FunFam" id="3.40.50.970:FF:000004">
    <property type="entry name" value="Transketolase"/>
    <property type="match status" value="1"/>
</dbReference>
<evidence type="ECO:0000256" key="3">
    <source>
        <dbReference type="ARBA" id="ARBA00013152"/>
    </source>
</evidence>
<comment type="catalytic activity">
    <reaction evidence="9 16">
        <text>D-sedoheptulose 7-phosphate + D-glyceraldehyde 3-phosphate = aldehydo-D-ribose 5-phosphate + D-xylulose 5-phosphate</text>
        <dbReference type="Rhea" id="RHEA:10508"/>
        <dbReference type="ChEBI" id="CHEBI:57483"/>
        <dbReference type="ChEBI" id="CHEBI:57737"/>
        <dbReference type="ChEBI" id="CHEBI:58273"/>
        <dbReference type="ChEBI" id="CHEBI:59776"/>
        <dbReference type="EC" id="2.2.1.1"/>
    </reaction>
</comment>
<feature type="binding site" evidence="13">
    <location>
        <position position="438"/>
    </location>
    <ligand>
        <name>thiamine diphosphate</name>
        <dbReference type="ChEBI" id="CHEBI:58937"/>
    </ligand>
</feature>
<dbReference type="GO" id="GO:0046872">
    <property type="term" value="F:metal ion binding"/>
    <property type="evidence" value="ECO:0007669"/>
    <property type="project" value="UniProtKB-KW"/>
</dbReference>
<protein>
    <recommendedName>
        <fullName evidence="4 10">Transketolase</fullName>
        <ecNumber evidence="3 10">2.2.1.1</ecNumber>
    </recommendedName>
</protein>
<evidence type="ECO:0000313" key="19">
    <source>
        <dbReference type="Proteomes" id="UP000219546"/>
    </source>
</evidence>
<dbReference type="Gene3D" id="3.40.50.920">
    <property type="match status" value="1"/>
</dbReference>
<keyword evidence="7 14" id="KW-0460">Magnesium</keyword>
<dbReference type="PROSITE" id="PS00801">
    <property type="entry name" value="TRANSKETOLASE_1"/>
    <property type="match status" value="1"/>
</dbReference>
<comment type="function">
    <text evidence="16">Catalyzes the transfer of a two-carbon ketol group from a ketose donor to an aldose acceptor, via a covalent intermediate with the cofactor thiamine pyrophosphate.</text>
</comment>
<feature type="binding site" evidence="12">
    <location>
        <position position="474"/>
    </location>
    <ligand>
        <name>substrate</name>
    </ligand>
</feature>
<dbReference type="SUPFAM" id="SSF52922">
    <property type="entry name" value="TK C-terminal domain-like"/>
    <property type="match status" value="1"/>
</dbReference>
<dbReference type="GO" id="GO:0006098">
    <property type="term" value="P:pentose-phosphate shunt"/>
    <property type="evidence" value="ECO:0007669"/>
    <property type="project" value="TreeGrafter"/>
</dbReference>
<evidence type="ECO:0000256" key="8">
    <source>
        <dbReference type="ARBA" id="ARBA00023052"/>
    </source>
</evidence>
<dbReference type="FunFam" id="3.40.50.970:FF:000003">
    <property type="entry name" value="Transketolase"/>
    <property type="match status" value="1"/>
</dbReference>
<dbReference type="InterPro" id="IPR005474">
    <property type="entry name" value="Transketolase_N"/>
</dbReference>
<dbReference type="InterPro" id="IPR009014">
    <property type="entry name" value="Transketo_C/PFOR_II"/>
</dbReference>
<feature type="binding site" evidence="13">
    <location>
        <begin position="116"/>
        <end position="118"/>
    </location>
    <ligand>
        <name>thiamine diphosphate</name>
        <dbReference type="ChEBI" id="CHEBI:58937"/>
    </ligand>
</feature>
<feature type="binding site" evidence="12">
    <location>
        <position position="28"/>
    </location>
    <ligand>
        <name>substrate</name>
    </ligand>
</feature>
<dbReference type="EMBL" id="OAOP01000012">
    <property type="protein sequence ID" value="SNX75432.1"/>
    <property type="molecule type" value="Genomic_DNA"/>
</dbReference>
<dbReference type="NCBIfam" id="TIGR00232">
    <property type="entry name" value="tktlase_bact"/>
    <property type="match status" value="1"/>
</dbReference>
<dbReference type="PANTHER" id="PTHR43522">
    <property type="entry name" value="TRANSKETOLASE"/>
    <property type="match status" value="1"/>
</dbReference>
<comment type="cofactor">
    <cofactor evidence="13">
        <name>thiamine diphosphate</name>
        <dbReference type="ChEBI" id="CHEBI:58937"/>
    </cofactor>
    <text evidence="13">Binds 1 thiamine pyrophosphate per subunit. During the reaction, the substrate forms a covalent intermediate with the cofactor.</text>
</comment>
<feature type="site" description="Important for catalytic activity" evidence="15">
    <location>
        <position position="263"/>
    </location>
</feature>
<comment type="cofactor">
    <cofactor evidence="14">
        <name>Mg(2+)</name>
        <dbReference type="ChEBI" id="CHEBI:18420"/>
    </cofactor>
    <text evidence="14">Binds 1 Mg(2+) ion per subunit. Can also utilize other divalent metal cations, such as Ca(2+), Mn(2+) and Co(2+).</text>
</comment>
<dbReference type="FunFam" id="3.40.50.920:FF:000003">
    <property type="entry name" value="Transketolase"/>
    <property type="match status" value="1"/>
</dbReference>
<feature type="binding site" evidence="12">
    <location>
        <position position="263"/>
    </location>
    <ligand>
        <name>substrate</name>
    </ligand>
</feature>
<dbReference type="InterPro" id="IPR005478">
    <property type="entry name" value="Transketolase_bac-like"/>
</dbReference>
<evidence type="ECO:0000256" key="11">
    <source>
        <dbReference type="PIRSR" id="PIRSR605478-1"/>
    </source>
</evidence>
<feature type="binding site" evidence="12">
    <location>
        <position position="385"/>
    </location>
    <ligand>
        <name>substrate</name>
    </ligand>
</feature>
<feature type="binding site" evidence="12">
    <location>
        <position position="462"/>
    </location>
    <ligand>
        <name>substrate</name>
    </ligand>
</feature>
<feature type="binding site" evidence="12">
    <location>
        <position position="521"/>
    </location>
    <ligand>
        <name>substrate</name>
    </ligand>
</feature>
<dbReference type="InterPro" id="IPR005475">
    <property type="entry name" value="Transketolase-like_Pyr-bd"/>
</dbReference>
<evidence type="ECO:0000256" key="16">
    <source>
        <dbReference type="RuleBase" id="RU004996"/>
    </source>
</evidence>
<comment type="subunit">
    <text evidence="2 16">Homodimer.</text>
</comment>
<proteinExistence type="inferred from homology"/>
<evidence type="ECO:0000256" key="7">
    <source>
        <dbReference type="ARBA" id="ARBA00022842"/>
    </source>
</evidence>
<evidence type="ECO:0000313" key="18">
    <source>
        <dbReference type="EMBL" id="SNX75432.1"/>
    </source>
</evidence>
<dbReference type="Pfam" id="PF22613">
    <property type="entry name" value="Transketolase_C_1"/>
    <property type="match status" value="1"/>
</dbReference>
<evidence type="ECO:0000256" key="2">
    <source>
        <dbReference type="ARBA" id="ARBA00011738"/>
    </source>
</evidence>
<dbReference type="CDD" id="cd07033">
    <property type="entry name" value="TPP_PYR_DXS_TK_like"/>
    <property type="match status" value="1"/>
</dbReference>
<dbReference type="Gene3D" id="3.40.50.970">
    <property type="match status" value="2"/>
</dbReference>
<feature type="binding site" evidence="14">
    <location>
        <position position="157"/>
    </location>
    <ligand>
        <name>Mg(2+)</name>
        <dbReference type="ChEBI" id="CHEBI:18420"/>
    </ligand>
</feature>
<feature type="binding site" evidence="13">
    <location>
        <position position="68"/>
    </location>
    <ligand>
        <name>thiamine diphosphate</name>
        <dbReference type="ChEBI" id="CHEBI:58937"/>
    </ligand>
</feature>
<keyword evidence="8 13" id="KW-0786">Thiamine pyrophosphate</keyword>
<dbReference type="InterPro" id="IPR029061">
    <property type="entry name" value="THDP-binding"/>
</dbReference>
<evidence type="ECO:0000256" key="14">
    <source>
        <dbReference type="PIRSR" id="PIRSR605478-4"/>
    </source>
</evidence>
<feature type="binding site" evidence="12">
    <location>
        <position position="470"/>
    </location>
    <ligand>
        <name>substrate</name>
    </ligand>
</feature>
<dbReference type="Pfam" id="PF00456">
    <property type="entry name" value="Transketolase_N"/>
    <property type="match status" value="1"/>
</dbReference>
<dbReference type="EC" id="2.2.1.1" evidence="3 10"/>
<feature type="site" description="Important for catalytic activity" evidence="15">
    <location>
        <position position="28"/>
    </location>
</feature>
<keyword evidence="19" id="KW-1185">Reference proteome</keyword>
<feature type="domain" description="Transketolase-like pyrimidine-binding" evidence="17">
    <location>
        <begin position="355"/>
        <end position="526"/>
    </location>
</feature>
<evidence type="ECO:0000256" key="15">
    <source>
        <dbReference type="PIRSR" id="PIRSR605478-5"/>
    </source>
</evidence>
<dbReference type="InterPro" id="IPR033247">
    <property type="entry name" value="Transketolase_fam"/>
</dbReference>
<organism evidence="18 19">
    <name type="scientific">Bacillus oleivorans</name>
    <dbReference type="NCBI Taxonomy" id="1448271"/>
    <lineage>
        <taxon>Bacteria</taxon>
        <taxon>Bacillati</taxon>
        <taxon>Bacillota</taxon>
        <taxon>Bacilli</taxon>
        <taxon>Bacillales</taxon>
        <taxon>Bacillaceae</taxon>
        <taxon>Bacillus</taxon>
    </lineage>
</organism>
<dbReference type="CDD" id="cd02012">
    <property type="entry name" value="TPP_TK"/>
    <property type="match status" value="1"/>
</dbReference>
<dbReference type="GO" id="GO:0004802">
    <property type="term" value="F:transketolase activity"/>
    <property type="evidence" value="ECO:0007669"/>
    <property type="project" value="UniProtKB-UniRule"/>
</dbReference>
<feature type="binding site" evidence="14">
    <location>
        <position position="187"/>
    </location>
    <ligand>
        <name>Mg(2+)</name>
        <dbReference type="ChEBI" id="CHEBI:18420"/>
    </ligand>
</feature>
<dbReference type="GO" id="GO:0005829">
    <property type="term" value="C:cytosol"/>
    <property type="evidence" value="ECO:0007669"/>
    <property type="project" value="TreeGrafter"/>
</dbReference>
<name>A0A285D6J7_9BACI</name>
<reference evidence="18 19" key="1">
    <citation type="submission" date="2017-08" db="EMBL/GenBank/DDBJ databases">
        <authorList>
            <person name="de Groot N.N."/>
        </authorList>
    </citation>
    <scope>NUCLEOTIDE SEQUENCE [LARGE SCALE GENOMIC DNA]</scope>
    <source>
        <strain evidence="18 19">JC228</strain>
    </source>
</reference>
<evidence type="ECO:0000256" key="4">
    <source>
        <dbReference type="ARBA" id="ARBA00016662"/>
    </source>
</evidence>
<dbReference type="SMART" id="SM00861">
    <property type="entry name" value="Transket_pyr"/>
    <property type="match status" value="1"/>
</dbReference>
<dbReference type="InterPro" id="IPR049557">
    <property type="entry name" value="Transketolase_CS"/>
</dbReference>
<feature type="binding site" evidence="14">
    <location>
        <position position="189"/>
    </location>
    <ligand>
        <name>Mg(2+)</name>
        <dbReference type="ChEBI" id="CHEBI:18420"/>
    </ligand>
</feature>
<accession>A0A285D6J7</accession>
<evidence type="ECO:0000259" key="17">
    <source>
        <dbReference type="SMART" id="SM00861"/>
    </source>
</evidence>
<evidence type="ECO:0000256" key="9">
    <source>
        <dbReference type="ARBA" id="ARBA00049473"/>
    </source>
</evidence>
<evidence type="ECO:0000256" key="10">
    <source>
        <dbReference type="NCBIfam" id="TIGR00232"/>
    </source>
</evidence>
<dbReference type="PROSITE" id="PS00802">
    <property type="entry name" value="TRANSKETOLASE_2"/>
    <property type="match status" value="1"/>
</dbReference>
<feature type="binding site" evidence="12">
    <location>
        <position position="358"/>
    </location>
    <ligand>
        <name>substrate</name>
    </ligand>
</feature>
<dbReference type="AlphaFoldDB" id="A0A285D6J7"/>
<dbReference type="Pfam" id="PF02779">
    <property type="entry name" value="Transket_pyr"/>
    <property type="match status" value="1"/>
</dbReference>
<keyword evidence="5 16" id="KW-0808">Transferase</keyword>
<evidence type="ECO:0000256" key="6">
    <source>
        <dbReference type="ARBA" id="ARBA00022723"/>
    </source>
</evidence>
<evidence type="ECO:0000256" key="12">
    <source>
        <dbReference type="PIRSR" id="PIRSR605478-2"/>
    </source>
</evidence>
<dbReference type="InterPro" id="IPR055152">
    <property type="entry name" value="Transketolase-like_C_2"/>
</dbReference>
<feature type="binding site" evidence="13">
    <location>
        <position position="187"/>
    </location>
    <ligand>
        <name>thiamine diphosphate</name>
        <dbReference type="ChEBI" id="CHEBI:58937"/>
    </ligand>
</feature>
<feature type="binding site" evidence="13">
    <location>
        <position position="263"/>
    </location>
    <ligand>
        <name>thiamine diphosphate</name>
        <dbReference type="ChEBI" id="CHEBI:58937"/>
    </ligand>
</feature>
<keyword evidence="16" id="KW-0106">Calcium</keyword>
<dbReference type="PANTHER" id="PTHR43522:SF2">
    <property type="entry name" value="TRANSKETOLASE 1-RELATED"/>
    <property type="match status" value="1"/>
</dbReference>
<evidence type="ECO:0000256" key="1">
    <source>
        <dbReference type="ARBA" id="ARBA00007131"/>
    </source>
</evidence>
<feature type="binding site" evidence="13">
    <location>
        <position position="158"/>
    </location>
    <ligand>
        <name>thiamine diphosphate</name>
        <dbReference type="ChEBI" id="CHEBI:58937"/>
    </ligand>
</feature>
<keyword evidence="6 14" id="KW-0479">Metal-binding</keyword>
<dbReference type="InterPro" id="IPR020826">
    <property type="entry name" value="Transketolase_BS"/>
</dbReference>
<evidence type="ECO:0000256" key="13">
    <source>
        <dbReference type="PIRSR" id="PIRSR605478-3"/>
    </source>
</evidence>
<comment type="cofactor">
    <cofactor evidence="16">
        <name>Mg(2+)</name>
        <dbReference type="ChEBI" id="CHEBI:18420"/>
    </cofactor>
    <cofactor evidence="16">
        <name>Ca(2+)</name>
        <dbReference type="ChEBI" id="CHEBI:29108"/>
    </cofactor>
    <cofactor evidence="16">
        <name>Mn(2+)</name>
        <dbReference type="ChEBI" id="CHEBI:29035"/>
    </cofactor>
    <cofactor evidence="16">
        <name>Co(2+)</name>
        <dbReference type="ChEBI" id="CHEBI:48828"/>
    </cofactor>
    <text evidence="16">Binds 1 Mg(2+) ion per subunit. Can also utilize other divalent metal cations, such as Ca(2+), Mn(2+) and Co(2+).</text>
</comment>
<dbReference type="Proteomes" id="UP000219546">
    <property type="component" value="Unassembled WGS sequence"/>
</dbReference>
<dbReference type="OrthoDB" id="8732661at2"/>
<evidence type="ECO:0000256" key="5">
    <source>
        <dbReference type="ARBA" id="ARBA00022679"/>
    </source>
</evidence>
<sequence length="667" mass="72598">MFNEKDQLAVNTIRTLSIDAVEKANSGHPGMPMGAAPMAYALWTRFMNHNPQNPAWFNRDRFVLSAGHGSMLLYSLLHLSGYDLTLDDIKNFRQWGSRTPGHPEYKHTPGVEATTGPLGQGIGMAVGMAMAERHLAATYNQEDINLIDHYTYAICGDGDLMEGVAAEAVSLAGHLKLGRLIVLYDSNDISLDGDLNKSFSENIQKRFESYGWHYLRVNDGTDLEEIANAIDAAKAELSAPTLIEVKTVIGFGAPSKAGTSGAHGAPLGREELIKTKAAYKWDFESDFHVPEEVYNLFKSSVLEKGKQEEAKWNQLFETYASKYPDLANQLQKAIHQELPDNWDQGLPEYEVGKAKATRASSGEVLNALAQNVPYIFGGSADLAGSNKTMIKGSDDFSGESYQGRNIWFGVREFAMAAALNGMALHGGLRVFGGTFFVFSDYLRPAIRLSALMGVPVTYVLTHDSIAVGEDGPTHEPVEHLPALRAMPNLSVIRPADANEVKAAWKIAVSSKERPSLLVLSRQDLPTLPNTASRADEGVAKGAYVVSPAEKEVPDVLLLATGSEVSLAVEAQQALRQDGIEASVVSMPAWDRFEEQSASYKESVLPKAVKKRLAIEMASPLGWDRYVGDEGEILGIHQFGASAPGEIVVAEYGFTVENVVTKIKAMFS</sequence>
<gene>
    <name evidence="18" type="ORF">SAMN05877753_11275</name>
</gene>
<comment type="similarity">
    <text evidence="1 16">Belongs to the transketolase family.</text>
</comment>
<feature type="active site" description="Proton donor" evidence="11">
    <location>
        <position position="412"/>
    </location>
</feature>
<dbReference type="RefSeq" id="WP_097160558.1">
    <property type="nucleotide sequence ID" value="NZ_JBEPMQ010000015.1"/>
</dbReference>